<keyword evidence="11" id="KW-1185">Reference proteome</keyword>
<keyword evidence="3" id="KW-0813">Transport</keyword>
<dbReference type="GO" id="GO:0006935">
    <property type="term" value="P:chemotaxis"/>
    <property type="evidence" value="ECO:0007669"/>
    <property type="project" value="InterPro"/>
</dbReference>
<organism evidence="10 11">
    <name type="scientific">Pseudobacteroides cellulosolvens ATCC 35603 = DSM 2933</name>
    <dbReference type="NCBI Taxonomy" id="398512"/>
    <lineage>
        <taxon>Bacteria</taxon>
        <taxon>Bacillati</taxon>
        <taxon>Bacillota</taxon>
        <taxon>Clostridia</taxon>
        <taxon>Eubacteriales</taxon>
        <taxon>Oscillospiraceae</taxon>
        <taxon>Pseudobacteroides</taxon>
    </lineage>
</organism>
<dbReference type="Proteomes" id="UP000036923">
    <property type="component" value="Unassembled WGS sequence"/>
</dbReference>
<dbReference type="OrthoDB" id="9806929at2"/>
<keyword evidence="5 8" id="KW-0812">Transmembrane</keyword>
<evidence type="ECO:0000256" key="3">
    <source>
        <dbReference type="ARBA" id="ARBA00022448"/>
    </source>
</evidence>
<evidence type="ECO:0000256" key="4">
    <source>
        <dbReference type="ARBA" id="ARBA00022475"/>
    </source>
</evidence>
<dbReference type="STRING" id="398512.Bccel_1405"/>
<evidence type="ECO:0000256" key="6">
    <source>
        <dbReference type="ARBA" id="ARBA00022989"/>
    </source>
</evidence>
<feature type="transmembrane region" description="Helical" evidence="8">
    <location>
        <begin position="144"/>
        <end position="165"/>
    </location>
</feature>
<feature type="transmembrane region" description="Helical" evidence="8">
    <location>
        <begin position="35"/>
        <end position="52"/>
    </location>
</feature>
<comment type="caution">
    <text evidence="10">The sequence shown here is derived from an EMBL/GenBank/DDBJ whole genome shotgun (WGS) entry which is preliminary data.</text>
</comment>
<comment type="subcellular location">
    <subcellularLocation>
        <location evidence="1">Cell membrane</location>
        <topology evidence="1">Multi-pass membrane protein</topology>
    </subcellularLocation>
</comment>
<proteinExistence type="inferred from homology"/>
<evidence type="ECO:0000256" key="8">
    <source>
        <dbReference type="SAM" id="Phobius"/>
    </source>
</evidence>
<evidence type="ECO:0000313" key="10">
    <source>
        <dbReference type="EMBL" id="KNY26143.1"/>
    </source>
</evidence>
<dbReference type="EMBL" id="LGTC01000001">
    <property type="protein sequence ID" value="KNY26143.1"/>
    <property type="molecule type" value="Genomic_DNA"/>
</dbReference>
<keyword evidence="6 8" id="KW-1133">Transmembrane helix</keyword>
<dbReference type="PROSITE" id="PS01307">
    <property type="entry name" value="MOTA"/>
    <property type="match status" value="1"/>
</dbReference>
<evidence type="ECO:0000256" key="7">
    <source>
        <dbReference type="ARBA" id="ARBA00023136"/>
    </source>
</evidence>
<feature type="domain" description="MotA/TolQ/ExbB proton channel" evidence="9">
    <location>
        <begin position="100"/>
        <end position="215"/>
    </location>
</feature>
<dbReference type="PANTHER" id="PTHR30433:SF2">
    <property type="entry name" value="MOTILITY PROTEIN A"/>
    <property type="match status" value="1"/>
</dbReference>
<keyword evidence="7 8" id="KW-0472">Membrane</keyword>
<dbReference type="GO" id="GO:0005886">
    <property type="term" value="C:plasma membrane"/>
    <property type="evidence" value="ECO:0007669"/>
    <property type="project" value="UniProtKB-SubCell"/>
</dbReference>
<gene>
    <name evidence="10" type="ORF">Bccel_1405</name>
</gene>
<comment type="similarity">
    <text evidence="2">Belongs to the MotA family.</text>
</comment>
<feature type="transmembrane region" description="Helical" evidence="8">
    <location>
        <begin position="7"/>
        <end position="29"/>
    </location>
</feature>
<protein>
    <submittedName>
        <fullName evidence="10">MotA/TolQ/ExbB proton channel</fullName>
    </submittedName>
</protein>
<evidence type="ECO:0000256" key="1">
    <source>
        <dbReference type="ARBA" id="ARBA00004651"/>
    </source>
</evidence>
<name>A0A0L6JK96_9FIRM</name>
<dbReference type="PATRIC" id="fig|398512.5.peg.1461"/>
<dbReference type="PANTHER" id="PTHR30433">
    <property type="entry name" value="CHEMOTAXIS PROTEIN MOTA"/>
    <property type="match status" value="1"/>
</dbReference>
<evidence type="ECO:0000259" key="9">
    <source>
        <dbReference type="Pfam" id="PF01618"/>
    </source>
</evidence>
<accession>A0A0L6JK96</accession>
<dbReference type="GO" id="GO:0071978">
    <property type="term" value="P:bacterial-type flagellum-dependent swarming motility"/>
    <property type="evidence" value="ECO:0007669"/>
    <property type="project" value="InterPro"/>
</dbReference>
<dbReference type="AlphaFoldDB" id="A0A0L6JK96"/>
<sequence length="262" mass="28642">MDIATLIGLIAGVICLIISILLGGSLLAFFDIPSIFIVIGGGLCSVLISYRIKEVAALMKVAVKTFKNNSKPPFEIIQELVQLSTLARREGLLALESNLEKIEDDFLKNAIQLVIDGTEADIVRESLELELTNLQKRHTKGQGLFKTLAAMFPAWGMIGTLIGLINLLKALDDPTKIGPSMAVALITTFYGSLLANFICTPMAAKLATSSKEEVQLKTLTIEGILSIQAGENPKIMEHKLKTFLSPQDKMIYDEKYRSESKT</sequence>
<dbReference type="InterPro" id="IPR047055">
    <property type="entry name" value="MotA-like"/>
</dbReference>
<dbReference type="InterPro" id="IPR002898">
    <property type="entry name" value="MotA_ExbB_proton_chnl"/>
</dbReference>
<evidence type="ECO:0000256" key="2">
    <source>
        <dbReference type="ARBA" id="ARBA00008038"/>
    </source>
</evidence>
<dbReference type="InterPro" id="IPR000540">
    <property type="entry name" value="Flag_MotA_CS"/>
</dbReference>
<dbReference type="eggNOG" id="COG1291">
    <property type="taxonomic scope" value="Bacteria"/>
</dbReference>
<feature type="transmembrane region" description="Helical" evidence="8">
    <location>
        <begin position="177"/>
        <end position="199"/>
    </location>
</feature>
<keyword evidence="4" id="KW-1003">Cell membrane</keyword>
<dbReference type="Pfam" id="PF01618">
    <property type="entry name" value="MotA_ExbB"/>
    <property type="match status" value="1"/>
</dbReference>
<evidence type="ECO:0000256" key="5">
    <source>
        <dbReference type="ARBA" id="ARBA00022692"/>
    </source>
</evidence>
<dbReference type="RefSeq" id="WP_036943805.1">
    <property type="nucleotide sequence ID" value="NZ_JQKC01000023.1"/>
</dbReference>
<evidence type="ECO:0000313" key="11">
    <source>
        <dbReference type="Proteomes" id="UP000036923"/>
    </source>
</evidence>
<reference evidence="11" key="1">
    <citation type="submission" date="2015-07" db="EMBL/GenBank/DDBJ databases">
        <title>Near-Complete Genome Sequence of the Cellulolytic Bacterium Bacteroides (Pseudobacteroides) cellulosolvens ATCC 35603.</title>
        <authorList>
            <person name="Dassa B."/>
            <person name="Utturkar S.M."/>
            <person name="Klingeman D.M."/>
            <person name="Hurt R.A."/>
            <person name="Keller M."/>
            <person name="Xu J."/>
            <person name="Reddy Y.H.K."/>
            <person name="Borovok I."/>
            <person name="Grinberg I.R."/>
            <person name="Lamed R."/>
            <person name="Zhivin O."/>
            <person name="Bayer E.A."/>
            <person name="Brown S.D."/>
        </authorList>
    </citation>
    <scope>NUCLEOTIDE SEQUENCE [LARGE SCALE GENOMIC DNA]</scope>
    <source>
        <strain evidence="11">DSM 2933</strain>
    </source>
</reference>